<dbReference type="OrthoDB" id="9999863at2759"/>
<dbReference type="Proteomes" id="UP000008810">
    <property type="component" value="Chromosome 3"/>
</dbReference>
<dbReference type="GeneID" id="100826450"/>
<accession>I1HXT4</accession>
<feature type="transmembrane region" description="Helical" evidence="8">
    <location>
        <begin position="363"/>
        <end position="383"/>
    </location>
</feature>
<name>I1HXT4_BRADI</name>
<evidence type="ECO:0000256" key="4">
    <source>
        <dbReference type="ARBA" id="ARBA00022692"/>
    </source>
</evidence>
<evidence type="ECO:0000256" key="1">
    <source>
        <dbReference type="ARBA" id="ARBA00004141"/>
    </source>
</evidence>
<dbReference type="InterPro" id="IPR003445">
    <property type="entry name" value="Cat_transpt"/>
</dbReference>
<dbReference type="GO" id="GO:0005789">
    <property type="term" value="C:endoplasmic reticulum membrane"/>
    <property type="evidence" value="ECO:0007669"/>
    <property type="project" value="EnsemblPlants"/>
</dbReference>
<feature type="transmembrane region" description="Helical" evidence="8">
    <location>
        <begin position="413"/>
        <end position="431"/>
    </location>
</feature>
<gene>
    <name evidence="10" type="primary">LOC100826450</name>
    <name evidence="9" type="ORF">BRADI_3g05570v3</name>
</gene>
<organism evidence="9">
    <name type="scientific">Brachypodium distachyon</name>
    <name type="common">Purple false brome</name>
    <name type="synonym">Trachynia distachya</name>
    <dbReference type="NCBI Taxonomy" id="15368"/>
    <lineage>
        <taxon>Eukaryota</taxon>
        <taxon>Viridiplantae</taxon>
        <taxon>Streptophyta</taxon>
        <taxon>Embryophyta</taxon>
        <taxon>Tracheophyta</taxon>
        <taxon>Spermatophyta</taxon>
        <taxon>Magnoliopsida</taxon>
        <taxon>Liliopsida</taxon>
        <taxon>Poales</taxon>
        <taxon>Poaceae</taxon>
        <taxon>BOP clade</taxon>
        <taxon>Pooideae</taxon>
        <taxon>Stipodae</taxon>
        <taxon>Brachypodieae</taxon>
        <taxon>Brachypodium</taxon>
    </lineage>
</organism>
<feature type="transmembrane region" description="Helical" evidence="8">
    <location>
        <begin position="95"/>
        <end position="117"/>
    </location>
</feature>
<dbReference type="KEGG" id="bdi:100826450"/>
<evidence type="ECO:0000256" key="2">
    <source>
        <dbReference type="ARBA" id="ARBA00010864"/>
    </source>
</evidence>
<dbReference type="GO" id="GO:0015081">
    <property type="term" value="F:sodium ion transmembrane transporter activity"/>
    <property type="evidence" value="ECO:0007669"/>
    <property type="project" value="EnsemblPlants"/>
</dbReference>
<comment type="similarity">
    <text evidence="2">Belongs to the TrkH potassium transport family. HKT (TC 2.A.38.3) subfamily.</text>
</comment>
<keyword evidence="7 8" id="KW-0472">Membrane</keyword>
<feature type="transmembrane region" description="Helical" evidence="8">
    <location>
        <begin position="221"/>
        <end position="240"/>
    </location>
</feature>
<dbReference type="PANTHER" id="PTHR31064:SF31">
    <property type="entry name" value="CATION TRANSPORTER HKT1_3"/>
    <property type="match status" value="1"/>
</dbReference>
<keyword evidence="4 8" id="KW-0812">Transmembrane</keyword>
<dbReference type="InterPro" id="IPR051143">
    <property type="entry name" value="TrkH_K-transport"/>
</dbReference>
<dbReference type="STRING" id="15368.I1HXT4"/>
<evidence type="ECO:0000313" key="10">
    <source>
        <dbReference type="EnsemblPlants" id="KQJ93588"/>
    </source>
</evidence>
<dbReference type="eggNOG" id="KOG1341">
    <property type="taxonomic scope" value="Eukaryota"/>
</dbReference>
<evidence type="ECO:0000256" key="3">
    <source>
        <dbReference type="ARBA" id="ARBA00022448"/>
    </source>
</evidence>
<feature type="transmembrane region" description="Helical" evidence="8">
    <location>
        <begin position="443"/>
        <end position="465"/>
    </location>
</feature>
<dbReference type="AlphaFoldDB" id="I1HXT4"/>
<dbReference type="Pfam" id="PF02386">
    <property type="entry name" value="TrkH"/>
    <property type="match status" value="1"/>
</dbReference>
<protein>
    <submittedName>
        <fullName evidence="9 10">Uncharacterized protein</fullName>
    </submittedName>
</protein>
<reference evidence="10" key="3">
    <citation type="submission" date="2018-08" db="UniProtKB">
        <authorList>
            <consortium name="EnsemblPlants"/>
        </authorList>
    </citation>
    <scope>IDENTIFICATION</scope>
    <source>
        <strain evidence="10">cv. Bd21</strain>
    </source>
</reference>
<dbReference type="PANTHER" id="PTHR31064">
    <property type="entry name" value="POTASSIUM TRANSPORT PROTEIN DDB_G0292412-RELATED"/>
    <property type="match status" value="1"/>
</dbReference>
<dbReference type="Gramene" id="KQJ93588">
    <property type="protein sequence ID" value="KQJ93588"/>
    <property type="gene ID" value="BRADI_3g05570v3"/>
</dbReference>
<keyword evidence="5 8" id="KW-1133">Transmembrane helix</keyword>
<dbReference type="ExpressionAtlas" id="I1HXT4">
    <property type="expression patterns" value="baseline and differential"/>
</dbReference>
<dbReference type="GO" id="GO:0008324">
    <property type="term" value="F:monoatomic cation transmembrane transporter activity"/>
    <property type="evidence" value="ECO:0000318"/>
    <property type="project" value="GO_Central"/>
</dbReference>
<keyword evidence="6" id="KW-0406">Ion transport</keyword>
<evidence type="ECO:0000313" key="9">
    <source>
        <dbReference type="EMBL" id="KQJ93588.1"/>
    </source>
</evidence>
<keyword evidence="3" id="KW-0813">Transport</keyword>
<feature type="transmembrane region" description="Helical" evidence="8">
    <location>
        <begin position="310"/>
        <end position="330"/>
    </location>
</feature>
<feature type="transmembrane region" description="Helical" evidence="8">
    <location>
        <begin position="252"/>
        <end position="276"/>
    </location>
</feature>
<proteinExistence type="inferred from homology"/>
<evidence type="ECO:0000256" key="8">
    <source>
        <dbReference type="SAM" id="Phobius"/>
    </source>
</evidence>
<feature type="transmembrane region" description="Helical" evidence="8">
    <location>
        <begin position="179"/>
        <end position="201"/>
    </location>
</feature>
<evidence type="ECO:0000313" key="11">
    <source>
        <dbReference type="Proteomes" id="UP000008810"/>
    </source>
</evidence>
<evidence type="ECO:0000256" key="5">
    <source>
        <dbReference type="ARBA" id="ARBA00022989"/>
    </source>
</evidence>
<dbReference type="GO" id="GO:0000139">
    <property type="term" value="C:Golgi membrane"/>
    <property type="evidence" value="ECO:0007669"/>
    <property type="project" value="EnsemblPlants"/>
</dbReference>
<dbReference type="OMA" id="LFALMMY"/>
<sequence>MKHSRVATKLSSFAKSGQQSMKYSCQFICQTNPLFIQLTYFTLISFAGYEALKVLKSQDKSNTMKDLDLLFTSVSASTVSSMATVEMEDFSSTQLWILAILMLIGSEVFTSILGLHFMRVKFNTEKPANKSDRSSHVDIESINAANFDPSPSQGTEVTVPSSQLCLANKEHVDPKTIKFLGTVVMAYLLITNLGSLLLIYIYLKLVPDAQEVLKRKGIGNFLFSVFTAISSVANCGFTPVNENMVIFQKNSILLLLIIPQILAGNTLFAPCLRYMVWTFKKITGKEECHFILQHPKAIGCRHLMSTRKCVYLVVTVVSFIILQTILFCSLEWSSEALQEMSSYEKIVGALFQSTNARHAGESVVDLSSVSSAITVLYTVMMYLPGYTSFLHNYEDPYSKARERDNSRRLLKDWVFSQLSYLAIFLMLICITEREAMTTDPLNFNVFSILFEIVSAYGNVGFSVGYSCKRLLKHDVYCKDASYGFVGKWSDKGKLILIVVMVFGRLKTFNLKGGSAWKLR</sequence>
<dbReference type="GO" id="GO:0005886">
    <property type="term" value="C:plasma membrane"/>
    <property type="evidence" value="ECO:0000318"/>
    <property type="project" value="GO_Central"/>
</dbReference>
<reference evidence="9 10" key="1">
    <citation type="journal article" date="2010" name="Nature">
        <title>Genome sequencing and analysis of the model grass Brachypodium distachyon.</title>
        <authorList>
            <consortium name="International Brachypodium Initiative"/>
        </authorList>
    </citation>
    <scope>NUCLEOTIDE SEQUENCE [LARGE SCALE GENOMIC DNA]</scope>
    <source>
        <strain evidence="9">Bd21</strain>
        <strain evidence="10">cv. Bd21</strain>
    </source>
</reference>
<keyword evidence="11" id="KW-1185">Reference proteome</keyword>
<evidence type="ECO:0000256" key="7">
    <source>
        <dbReference type="ARBA" id="ARBA00023136"/>
    </source>
</evidence>
<dbReference type="HOGENOM" id="CLU_008384_2_0_1"/>
<evidence type="ECO:0000256" key="6">
    <source>
        <dbReference type="ARBA" id="ARBA00023065"/>
    </source>
</evidence>
<dbReference type="EMBL" id="CM000882">
    <property type="protein sequence ID" value="KQJ93588.1"/>
    <property type="molecule type" value="Genomic_DNA"/>
</dbReference>
<reference evidence="9" key="2">
    <citation type="submission" date="2017-06" db="EMBL/GenBank/DDBJ databases">
        <title>WGS assembly of Brachypodium distachyon.</title>
        <authorList>
            <consortium name="The International Brachypodium Initiative"/>
            <person name="Lucas S."/>
            <person name="Harmon-Smith M."/>
            <person name="Lail K."/>
            <person name="Tice H."/>
            <person name="Grimwood J."/>
            <person name="Bruce D."/>
            <person name="Barry K."/>
            <person name="Shu S."/>
            <person name="Lindquist E."/>
            <person name="Wang M."/>
            <person name="Pitluck S."/>
            <person name="Vogel J.P."/>
            <person name="Garvin D.F."/>
            <person name="Mockler T.C."/>
            <person name="Schmutz J."/>
            <person name="Rokhsar D."/>
            <person name="Bevan M.W."/>
        </authorList>
    </citation>
    <scope>NUCLEOTIDE SEQUENCE</scope>
    <source>
        <strain evidence="9">Bd21</strain>
    </source>
</reference>
<dbReference type="RefSeq" id="XP_003570995.1">
    <property type="nucleotide sequence ID" value="XM_003570947.4"/>
</dbReference>
<dbReference type="EnsemblPlants" id="KQJ93588">
    <property type="protein sequence ID" value="KQJ93588"/>
    <property type="gene ID" value="BRADI_3g05570v3"/>
</dbReference>
<comment type="subcellular location">
    <subcellularLocation>
        <location evidence="1">Membrane</location>
        <topology evidence="1">Multi-pass membrane protein</topology>
    </subcellularLocation>
</comment>